<dbReference type="InterPro" id="IPR002104">
    <property type="entry name" value="Integrase_catalytic"/>
</dbReference>
<evidence type="ECO:0000256" key="3">
    <source>
        <dbReference type="ARBA" id="ARBA00023125"/>
    </source>
</evidence>
<dbReference type="InterPro" id="IPR011010">
    <property type="entry name" value="DNA_brk_join_enz"/>
</dbReference>
<dbReference type="GO" id="GO:0015074">
    <property type="term" value="P:DNA integration"/>
    <property type="evidence" value="ECO:0007669"/>
    <property type="project" value="UniProtKB-KW"/>
</dbReference>
<dbReference type="PROSITE" id="PS51898">
    <property type="entry name" value="TYR_RECOMBINASE"/>
    <property type="match status" value="1"/>
</dbReference>
<protein>
    <submittedName>
        <fullName evidence="7">Integrase</fullName>
    </submittedName>
</protein>
<evidence type="ECO:0000256" key="5">
    <source>
        <dbReference type="SAM" id="MobiDB-lite"/>
    </source>
</evidence>
<keyword evidence="3" id="KW-0238">DNA-binding</keyword>
<sequence length="371" mass="41612">MPKRRPPYLQSERTRHGARVWYVRKHKGARVRLRAEYDSRAFWQEYADALETTSLVSLPAKTKASSLKWALDKYHASSAWAALSLATRRQRENIFRRVIKSGGHTPLEDISDQIIREGRERRAMTPHAANGFIKAMRGFCAWCVEENLMATDPTAGVKLLTGPNDAEGFHTWTQTELDRFEARWKIGTRERLAFDVLLYTGLRRGDAVRVGRQHVRDGVISIRTEKHARGKQGELITIPILPPLATSLAAAPTGDLTFLINERGQPWVKESFGNWFRDVCRKAHCPGSAHGLRKAGATRAAEQGASERQLMAIFGWTTGKMAQHYTRSADRARLAHDAAQLLLPVQATNEKRPHLAEGAGRKPKRSGNSGV</sequence>
<keyword evidence="8" id="KW-1185">Reference proteome</keyword>
<dbReference type="PANTHER" id="PTHR30349">
    <property type="entry name" value="PHAGE INTEGRASE-RELATED"/>
    <property type="match status" value="1"/>
</dbReference>
<feature type="domain" description="Tyr recombinase" evidence="6">
    <location>
        <begin position="167"/>
        <end position="339"/>
    </location>
</feature>
<dbReference type="InterPro" id="IPR013762">
    <property type="entry name" value="Integrase-like_cat_sf"/>
</dbReference>
<dbReference type="PANTHER" id="PTHR30349:SF41">
    <property type="entry name" value="INTEGRASE_RECOMBINASE PROTEIN MJ0367-RELATED"/>
    <property type="match status" value="1"/>
</dbReference>
<comment type="similarity">
    <text evidence="1">Belongs to the 'phage' integrase family.</text>
</comment>
<keyword evidence="2" id="KW-0229">DNA integration</keyword>
<dbReference type="GO" id="GO:0003677">
    <property type="term" value="F:DNA binding"/>
    <property type="evidence" value="ECO:0007669"/>
    <property type="project" value="UniProtKB-KW"/>
</dbReference>
<dbReference type="EMBL" id="MWPQ01000005">
    <property type="protein sequence ID" value="OPH84347.1"/>
    <property type="molecule type" value="Genomic_DNA"/>
</dbReference>
<evidence type="ECO:0000313" key="8">
    <source>
        <dbReference type="Proteomes" id="UP000189940"/>
    </source>
</evidence>
<dbReference type="Pfam" id="PF00589">
    <property type="entry name" value="Phage_integrase"/>
    <property type="match status" value="1"/>
</dbReference>
<dbReference type="Gene3D" id="1.10.150.130">
    <property type="match status" value="1"/>
</dbReference>
<dbReference type="RefSeq" id="WP_079445485.1">
    <property type="nucleotide sequence ID" value="NZ_MWPQ01000005.1"/>
</dbReference>
<dbReference type="GO" id="GO:0006310">
    <property type="term" value="P:DNA recombination"/>
    <property type="evidence" value="ECO:0007669"/>
    <property type="project" value="UniProtKB-KW"/>
</dbReference>
<dbReference type="Gene3D" id="1.10.443.10">
    <property type="entry name" value="Intergrase catalytic core"/>
    <property type="match status" value="1"/>
</dbReference>
<reference evidence="7 8" key="1">
    <citation type="submission" date="2017-02" db="EMBL/GenBank/DDBJ databases">
        <title>Genome sequence of the nitrite-oxidizing bacterium Nitrobacter vulgaris strain Ab1.</title>
        <authorList>
            <person name="Mellbye B.L."/>
            <person name="Davis E.W."/>
            <person name="Spieck E."/>
            <person name="Chang J.H."/>
            <person name="Bottomley P.J."/>
            <person name="Sayavedra-Soto L.A."/>
        </authorList>
    </citation>
    <scope>NUCLEOTIDE SEQUENCE [LARGE SCALE GENOMIC DNA]</scope>
    <source>
        <strain evidence="7 8">Ab1</strain>
    </source>
</reference>
<evidence type="ECO:0000256" key="1">
    <source>
        <dbReference type="ARBA" id="ARBA00008857"/>
    </source>
</evidence>
<accession>A0A1V4I295</accession>
<name>A0A1V4I295_NITVU</name>
<evidence type="ECO:0000256" key="2">
    <source>
        <dbReference type="ARBA" id="ARBA00022908"/>
    </source>
</evidence>
<dbReference type="OrthoDB" id="7873969at2"/>
<dbReference type="STRING" id="29421.B2M20_02290"/>
<dbReference type="Proteomes" id="UP000189940">
    <property type="component" value="Unassembled WGS sequence"/>
</dbReference>
<feature type="region of interest" description="Disordered" evidence="5">
    <location>
        <begin position="347"/>
        <end position="371"/>
    </location>
</feature>
<organism evidence="7 8">
    <name type="scientific">Nitrobacter vulgaris</name>
    <dbReference type="NCBI Taxonomy" id="29421"/>
    <lineage>
        <taxon>Bacteria</taxon>
        <taxon>Pseudomonadati</taxon>
        <taxon>Pseudomonadota</taxon>
        <taxon>Alphaproteobacteria</taxon>
        <taxon>Hyphomicrobiales</taxon>
        <taxon>Nitrobacteraceae</taxon>
        <taxon>Nitrobacter</taxon>
    </lineage>
</organism>
<evidence type="ECO:0000259" key="6">
    <source>
        <dbReference type="PROSITE" id="PS51898"/>
    </source>
</evidence>
<dbReference type="InterPro" id="IPR050090">
    <property type="entry name" value="Tyrosine_recombinase_XerCD"/>
</dbReference>
<evidence type="ECO:0000256" key="4">
    <source>
        <dbReference type="ARBA" id="ARBA00023172"/>
    </source>
</evidence>
<dbReference type="InterPro" id="IPR010998">
    <property type="entry name" value="Integrase_recombinase_N"/>
</dbReference>
<proteinExistence type="inferred from homology"/>
<dbReference type="SUPFAM" id="SSF56349">
    <property type="entry name" value="DNA breaking-rejoining enzymes"/>
    <property type="match status" value="1"/>
</dbReference>
<comment type="caution">
    <text evidence="7">The sequence shown here is derived from an EMBL/GenBank/DDBJ whole genome shotgun (WGS) entry which is preliminary data.</text>
</comment>
<evidence type="ECO:0000313" key="7">
    <source>
        <dbReference type="EMBL" id="OPH84347.1"/>
    </source>
</evidence>
<gene>
    <name evidence="7" type="ORF">B2M20_02290</name>
</gene>
<keyword evidence="4" id="KW-0233">DNA recombination</keyword>
<dbReference type="AlphaFoldDB" id="A0A1V4I295"/>